<proteinExistence type="predicted"/>
<organism evidence="1 2">
    <name type="scientific">Pyrus ussuriensis x Pyrus communis</name>
    <dbReference type="NCBI Taxonomy" id="2448454"/>
    <lineage>
        <taxon>Eukaryota</taxon>
        <taxon>Viridiplantae</taxon>
        <taxon>Streptophyta</taxon>
        <taxon>Embryophyta</taxon>
        <taxon>Tracheophyta</taxon>
        <taxon>Spermatophyta</taxon>
        <taxon>Magnoliopsida</taxon>
        <taxon>eudicotyledons</taxon>
        <taxon>Gunneridae</taxon>
        <taxon>Pentapetalae</taxon>
        <taxon>rosids</taxon>
        <taxon>fabids</taxon>
        <taxon>Rosales</taxon>
        <taxon>Rosaceae</taxon>
        <taxon>Amygdaloideae</taxon>
        <taxon>Maleae</taxon>
        <taxon>Pyrus</taxon>
    </lineage>
</organism>
<evidence type="ECO:0000313" key="1">
    <source>
        <dbReference type="EMBL" id="KAB2627374.1"/>
    </source>
</evidence>
<dbReference type="Proteomes" id="UP000327157">
    <property type="component" value="Chromosome 2"/>
</dbReference>
<reference evidence="1 2" key="3">
    <citation type="submission" date="2019-11" db="EMBL/GenBank/DDBJ databases">
        <title>A de novo genome assembly of a pear dwarfing rootstock.</title>
        <authorList>
            <person name="Wang F."/>
            <person name="Wang J."/>
            <person name="Li S."/>
            <person name="Zhang Y."/>
            <person name="Fang M."/>
            <person name="Ma L."/>
            <person name="Zhao Y."/>
            <person name="Jiang S."/>
        </authorList>
    </citation>
    <scope>NUCLEOTIDE SEQUENCE [LARGE SCALE GENOMIC DNA]</scope>
    <source>
        <strain evidence="1">S2</strain>
        <tissue evidence="1">Leaf</tissue>
    </source>
</reference>
<accession>A0A5N5HVI7</accession>
<comment type="caution">
    <text evidence="1">The sequence shown here is derived from an EMBL/GenBank/DDBJ whole genome shotgun (WGS) entry which is preliminary data.</text>
</comment>
<reference evidence="1 2" key="1">
    <citation type="submission" date="2019-09" db="EMBL/GenBank/DDBJ databases">
        <authorList>
            <person name="Ou C."/>
        </authorList>
    </citation>
    <scope>NUCLEOTIDE SEQUENCE [LARGE SCALE GENOMIC DNA]</scope>
    <source>
        <strain evidence="1">S2</strain>
        <tissue evidence="1">Leaf</tissue>
    </source>
</reference>
<name>A0A5N5HVI7_9ROSA</name>
<dbReference type="EMBL" id="SMOL01000157">
    <property type="protein sequence ID" value="KAB2627374.1"/>
    <property type="molecule type" value="Genomic_DNA"/>
</dbReference>
<dbReference type="AlphaFoldDB" id="A0A5N5HVI7"/>
<protein>
    <submittedName>
        <fullName evidence="1">Calponin y domain-containing protein</fullName>
    </submittedName>
</protein>
<gene>
    <name evidence="1" type="ORF">D8674_020992</name>
</gene>
<reference evidence="2" key="2">
    <citation type="submission" date="2019-10" db="EMBL/GenBank/DDBJ databases">
        <title>A de novo genome assembly of a pear dwarfing rootstock.</title>
        <authorList>
            <person name="Wang F."/>
            <person name="Wang J."/>
            <person name="Li S."/>
            <person name="Zhang Y."/>
            <person name="Fang M."/>
            <person name="Ma L."/>
            <person name="Zhao Y."/>
            <person name="Jiang S."/>
        </authorList>
    </citation>
    <scope>NUCLEOTIDE SEQUENCE [LARGE SCALE GENOMIC DNA]</scope>
</reference>
<evidence type="ECO:0000313" key="2">
    <source>
        <dbReference type="Proteomes" id="UP000327157"/>
    </source>
</evidence>
<keyword evidence="2" id="KW-1185">Reference proteome</keyword>
<sequence length="75" mass="8900">MEAGKLEQNIRDDVEKLFLEHKRASSKSEYDLFDLNNKLELSETQKKQFEEILVQNVLRMQELLKKHDQSKAGEH</sequence>